<dbReference type="SUPFAM" id="SSF103473">
    <property type="entry name" value="MFS general substrate transporter"/>
    <property type="match status" value="1"/>
</dbReference>
<dbReference type="Proteomes" id="UP001328107">
    <property type="component" value="Unassembled WGS sequence"/>
</dbReference>
<feature type="domain" description="Major facilitator superfamily (MFS) profile" evidence="3">
    <location>
        <begin position="1"/>
        <end position="103"/>
    </location>
</feature>
<keyword evidence="2" id="KW-0472">Membrane</keyword>
<dbReference type="EMBL" id="BTRK01000005">
    <property type="protein sequence ID" value="GMR52323.1"/>
    <property type="molecule type" value="Genomic_DNA"/>
</dbReference>
<keyword evidence="2" id="KW-0812">Transmembrane</keyword>
<protein>
    <recommendedName>
        <fullName evidence="3">Major facilitator superfamily (MFS) profile domain-containing protein</fullName>
    </recommendedName>
</protein>
<dbReference type="InterPro" id="IPR011701">
    <property type="entry name" value="MFS"/>
</dbReference>
<name>A0AAN5CWM7_9BILA</name>
<feature type="transmembrane region" description="Helical" evidence="2">
    <location>
        <begin position="73"/>
        <end position="97"/>
    </location>
</feature>
<feature type="non-terminal residue" evidence="4">
    <location>
        <position position="103"/>
    </location>
</feature>
<accession>A0AAN5CWM7</accession>
<evidence type="ECO:0000313" key="5">
    <source>
        <dbReference type="Proteomes" id="UP001328107"/>
    </source>
</evidence>
<dbReference type="AlphaFoldDB" id="A0AAN5CWM7"/>
<dbReference type="Pfam" id="PF07690">
    <property type="entry name" value="MFS_1"/>
    <property type="match status" value="1"/>
</dbReference>
<keyword evidence="5" id="KW-1185">Reference proteome</keyword>
<organism evidence="4 5">
    <name type="scientific">Pristionchus mayeri</name>
    <dbReference type="NCBI Taxonomy" id="1317129"/>
    <lineage>
        <taxon>Eukaryota</taxon>
        <taxon>Metazoa</taxon>
        <taxon>Ecdysozoa</taxon>
        <taxon>Nematoda</taxon>
        <taxon>Chromadorea</taxon>
        <taxon>Rhabditida</taxon>
        <taxon>Rhabditina</taxon>
        <taxon>Diplogasteromorpha</taxon>
        <taxon>Diplogasteroidea</taxon>
        <taxon>Neodiplogasteridae</taxon>
        <taxon>Pristionchus</taxon>
    </lineage>
</organism>
<dbReference type="PROSITE" id="PS50850">
    <property type="entry name" value="MFS"/>
    <property type="match status" value="1"/>
</dbReference>
<sequence>LTGIVPLIQNNFNINDSQTAIIRTSSSIANTATLALTWLFGDIFERRNLFVSSVSFWIICSLLSVLLGSESFLIFVGFRSFASAATSVFGVLVPVMLADIYEG</sequence>
<reference evidence="5" key="1">
    <citation type="submission" date="2022-10" db="EMBL/GenBank/DDBJ databases">
        <title>Genome assembly of Pristionchus species.</title>
        <authorList>
            <person name="Yoshida K."/>
            <person name="Sommer R.J."/>
        </authorList>
    </citation>
    <scope>NUCLEOTIDE SEQUENCE [LARGE SCALE GENOMIC DNA]</scope>
    <source>
        <strain evidence="5">RS5460</strain>
    </source>
</reference>
<dbReference type="GO" id="GO:0016020">
    <property type="term" value="C:membrane"/>
    <property type="evidence" value="ECO:0007669"/>
    <property type="project" value="UniProtKB-SubCell"/>
</dbReference>
<comment type="subcellular location">
    <subcellularLocation>
        <location evidence="1">Membrane</location>
        <topology evidence="1">Multi-pass membrane protein</topology>
    </subcellularLocation>
</comment>
<gene>
    <name evidence="4" type="ORF">PMAYCL1PPCAC_22518</name>
</gene>
<dbReference type="GO" id="GO:0022857">
    <property type="term" value="F:transmembrane transporter activity"/>
    <property type="evidence" value="ECO:0007669"/>
    <property type="project" value="InterPro"/>
</dbReference>
<dbReference type="InterPro" id="IPR036259">
    <property type="entry name" value="MFS_trans_sf"/>
</dbReference>
<evidence type="ECO:0000313" key="4">
    <source>
        <dbReference type="EMBL" id="GMR52323.1"/>
    </source>
</evidence>
<keyword evidence="2" id="KW-1133">Transmembrane helix</keyword>
<feature type="transmembrane region" description="Helical" evidence="2">
    <location>
        <begin position="48"/>
        <end position="67"/>
    </location>
</feature>
<evidence type="ECO:0000256" key="1">
    <source>
        <dbReference type="ARBA" id="ARBA00004141"/>
    </source>
</evidence>
<evidence type="ECO:0000259" key="3">
    <source>
        <dbReference type="PROSITE" id="PS50850"/>
    </source>
</evidence>
<dbReference type="InterPro" id="IPR020846">
    <property type="entry name" value="MFS_dom"/>
</dbReference>
<dbReference type="Gene3D" id="1.20.1250.20">
    <property type="entry name" value="MFS general substrate transporter like domains"/>
    <property type="match status" value="1"/>
</dbReference>
<evidence type="ECO:0000256" key="2">
    <source>
        <dbReference type="SAM" id="Phobius"/>
    </source>
</evidence>
<feature type="non-terminal residue" evidence="4">
    <location>
        <position position="1"/>
    </location>
</feature>
<comment type="caution">
    <text evidence="4">The sequence shown here is derived from an EMBL/GenBank/DDBJ whole genome shotgun (WGS) entry which is preliminary data.</text>
</comment>
<feature type="transmembrane region" description="Helical" evidence="2">
    <location>
        <begin position="20"/>
        <end position="41"/>
    </location>
</feature>
<proteinExistence type="predicted"/>